<evidence type="ECO:0000313" key="3">
    <source>
        <dbReference type="Proteomes" id="UP000077202"/>
    </source>
</evidence>
<accession>A0A176WPU8</accession>
<feature type="region of interest" description="Disordered" evidence="1">
    <location>
        <begin position="1"/>
        <end position="50"/>
    </location>
</feature>
<protein>
    <submittedName>
        <fullName evidence="2">Uncharacterized protein</fullName>
    </submittedName>
</protein>
<reference evidence="2" key="1">
    <citation type="submission" date="2016-03" db="EMBL/GenBank/DDBJ databases">
        <title>Mechanisms controlling the formation of the plant cell surface in tip-growing cells are functionally conserved among land plants.</title>
        <authorList>
            <person name="Honkanen S."/>
            <person name="Jones V.A."/>
            <person name="Morieri G."/>
            <person name="Champion C."/>
            <person name="Hetherington A.J."/>
            <person name="Kelly S."/>
            <person name="Saint-Marcoux D."/>
            <person name="Proust H."/>
            <person name="Prescott H."/>
            <person name="Dolan L."/>
        </authorList>
    </citation>
    <scope>NUCLEOTIDE SEQUENCE [LARGE SCALE GENOMIC DNA]</scope>
    <source>
        <tissue evidence="2">Whole gametophyte</tissue>
    </source>
</reference>
<dbReference type="EMBL" id="LVLJ01000416">
    <property type="protein sequence ID" value="OAE34342.1"/>
    <property type="molecule type" value="Genomic_DNA"/>
</dbReference>
<name>A0A176WPU8_MARPO</name>
<sequence>MTDTRKAETENEREQEAPRRVVSETRPAQDEDGEHEDEDEDEGGEGRCARLRPDLGFSGGLRQVVGMAMAACCSISSSAAAGALRASQLQASRGRNRLSERRSGDICVGRGGNSRRFRDFEMFKGSQSGSSSIDSVSIRASAGGDGEDETERPRTMSSSKKRPKSMSSVVDRPAVLSEKRAGPKEKARSSNLISALVDDLAGFMAPREKGDIRDVVLMSLSFAVLIYISQHLVHAYCALRHTLQPFHHF</sequence>
<feature type="compositionally biased region" description="Low complexity" evidence="1">
    <location>
        <begin position="125"/>
        <end position="142"/>
    </location>
</feature>
<feature type="region of interest" description="Disordered" evidence="1">
    <location>
        <begin position="123"/>
        <end position="188"/>
    </location>
</feature>
<organism evidence="2 3">
    <name type="scientific">Marchantia polymorpha subsp. ruderalis</name>
    <dbReference type="NCBI Taxonomy" id="1480154"/>
    <lineage>
        <taxon>Eukaryota</taxon>
        <taxon>Viridiplantae</taxon>
        <taxon>Streptophyta</taxon>
        <taxon>Embryophyta</taxon>
        <taxon>Marchantiophyta</taxon>
        <taxon>Marchantiopsida</taxon>
        <taxon>Marchantiidae</taxon>
        <taxon>Marchantiales</taxon>
        <taxon>Marchantiaceae</taxon>
        <taxon>Marchantia</taxon>
    </lineage>
</organism>
<comment type="caution">
    <text evidence="2">The sequence shown here is derived from an EMBL/GenBank/DDBJ whole genome shotgun (WGS) entry which is preliminary data.</text>
</comment>
<feature type="compositionally biased region" description="Basic and acidic residues" evidence="1">
    <location>
        <begin position="177"/>
        <end position="188"/>
    </location>
</feature>
<evidence type="ECO:0000313" key="2">
    <source>
        <dbReference type="EMBL" id="OAE34342.1"/>
    </source>
</evidence>
<feature type="compositionally biased region" description="Basic and acidic residues" evidence="1">
    <location>
        <begin position="1"/>
        <end position="29"/>
    </location>
</feature>
<feature type="compositionally biased region" description="Acidic residues" evidence="1">
    <location>
        <begin position="30"/>
        <end position="43"/>
    </location>
</feature>
<gene>
    <name evidence="2" type="ORF">AXG93_1054s1270</name>
</gene>
<evidence type="ECO:0000256" key="1">
    <source>
        <dbReference type="SAM" id="MobiDB-lite"/>
    </source>
</evidence>
<dbReference type="Proteomes" id="UP000077202">
    <property type="component" value="Unassembled WGS sequence"/>
</dbReference>
<dbReference type="AlphaFoldDB" id="A0A176WPU8"/>
<proteinExistence type="predicted"/>
<keyword evidence="3" id="KW-1185">Reference proteome</keyword>
<feature type="region of interest" description="Disordered" evidence="1">
    <location>
        <begin position="91"/>
        <end position="110"/>
    </location>
</feature>